<name>A0A6C0E3K7_9ZZZZ</name>
<dbReference type="GO" id="GO:0004620">
    <property type="term" value="F:phospholipase activity"/>
    <property type="evidence" value="ECO:0007669"/>
    <property type="project" value="InterPro"/>
</dbReference>
<keyword evidence="1" id="KW-0732">Signal</keyword>
<evidence type="ECO:0000256" key="3">
    <source>
        <dbReference type="ARBA" id="ARBA00022963"/>
    </source>
</evidence>
<proteinExistence type="predicted"/>
<evidence type="ECO:0008006" key="7">
    <source>
        <dbReference type="Google" id="ProtNLM"/>
    </source>
</evidence>
<sequence>MNGWKYISIHGTPKERGYAYGYICANDFKEIQKMLHYNMFQTYAETWEWFIVNVNASIKEKTKKYFPEFYEEMNGISIGLNDAGTKTSIDEIIAWNFYYSIPYWYSWYSSRKNKRSQNTNININMGEKVKEKCSAFIACGDYTEDGKIVVAHNSFTGFIDGQYLNVVLDIYPNKGHRIIMQTAPCFIWSGTDFFITSKGIVGTETTIGGFNKYKNMLPIGFRIRKAMQYGNTLDEYVKILLQGNSGDYANSWLFGNIHTNEIMRLELGLNFHNVERTNNGYYIGFNAAYDPNIRLKECKNDGFYDIRRHQGARRVRLTELMDGNKGKINIEVAKKIISDHYDVYLHKKNNPSSRTVCAHYYMDAREYMSQIEGAKPFDPHGAVDGCVTDAKNAGRMGFFGRFGNSCGIPFVKKDFCNKHIQYANFCPYLKDRPSQPWTYFTVARSNPHNKTGPIYKTKSKRVNRIRKNKTKKHYNVK</sequence>
<dbReference type="Gene3D" id="3.60.60.30">
    <property type="match status" value="1"/>
</dbReference>
<keyword evidence="3" id="KW-0442">Lipid degradation</keyword>
<evidence type="ECO:0000256" key="1">
    <source>
        <dbReference type="ARBA" id="ARBA00022729"/>
    </source>
</evidence>
<accession>A0A6C0E3K7</accession>
<dbReference type="InterPro" id="IPR047794">
    <property type="entry name" value="C45_proenzyme-like"/>
</dbReference>
<evidence type="ECO:0000256" key="5">
    <source>
        <dbReference type="ARBA" id="ARBA00023180"/>
    </source>
</evidence>
<dbReference type="EMBL" id="MN739730">
    <property type="protein sequence ID" value="QHT23302.1"/>
    <property type="molecule type" value="Genomic_DNA"/>
</dbReference>
<evidence type="ECO:0000313" key="6">
    <source>
        <dbReference type="EMBL" id="QHT23302.1"/>
    </source>
</evidence>
<keyword evidence="4" id="KW-0443">Lipid metabolism</keyword>
<protein>
    <recommendedName>
        <fullName evidence="7">Phospholipase B-like</fullName>
    </recommendedName>
</protein>
<dbReference type="GO" id="GO:0016042">
    <property type="term" value="P:lipid catabolic process"/>
    <property type="evidence" value="ECO:0007669"/>
    <property type="project" value="UniProtKB-KW"/>
</dbReference>
<evidence type="ECO:0000256" key="4">
    <source>
        <dbReference type="ARBA" id="ARBA00023098"/>
    </source>
</evidence>
<dbReference type="AlphaFoldDB" id="A0A6C0E3K7"/>
<keyword evidence="2" id="KW-0378">Hydrolase</keyword>
<reference evidence="6" key="1">
    <citation type="journal article" date="2020" name="Nature">
        <title>Giant virus diversity and host interactions through global metagenomics.</title>
        <authorList>
            <person name="Schulz F."/>
            <person name="Roux S."/>
            <person name="Paez-Espino D."/>
            <person name="Jungbluth S."/>
            <person name="Walsh D.A."/>
            <person name="Denef V.J."/>
            <person name="McMahon K.D."/>
            <person name="Konstantinidis K.T."/>
            <person name="Eloe-Fadrosh E.A."/>
            <person name="Kyrpides N.C."/>
            <person name="Woyke T."/>
        </authorList>
    </citation>
    <scope>NUCLEOTIDE SEQUENCE</scope>
    <source>
        <strain evidence="6">GVMAG-M-3300023179-116</strain>
    </source>
</reference>
<organism evidence="6">
    <name type="scientific">viral metagenome</name>
    <dbReference type="NCBI Taxonomy" id="1070528"/>
    <lineage>
        <taxon>unclassified sequences</taxon>
        <taxon>metagenomes</taxon>
        <taxon>organismal metagenomes</taxon>
    </lineage>
</organism>
<dbReference type="InterPro" id="IPR007000">
    <property type="entry name" value="PLipase_B-like"/>
</dbReference>
<keyword evidence="5" id="KW-0325">Glycoprotein</keyword>
<dbReference type="NCBIfam" id="NF040521">
    <property type="entry name" value="C45_proenzyme"/>
    <property type="match status" value="1"/>
</dbReference>
<evidence type="ECO:0000256" key="2">
    <source>
        <dbReference type="ARBA" id="ARBA00022801"/>
    </source>
</evidence>
<dbReference type="Pfam" id="PF04916">
    <property type="entry name" value="Phospholip_B"/>
    <property type="match status" value="1"/>
</dbReference>